<evidence type="ECO:0000313" key="1">
    <source>
        <dbReference type="EMBL" id="GAH84715.1"/>
    </source>
</evidence>
<sequence>MTNEQNLVEIKKEKAKRYHMELSSEQGKVFAELADRMNITLSTVVKLLLQDKYLSCKIGNAPVLVIDFDE</sequence>
<dbReference type="EMBL" id="BARU01037120">
    <property type="protein sequence ID" value="GAH84715.1"/>
    <property type="molecule type" value="Genomic_DNA"/>
</dbReference>
<gene>
    <name evidence="1" type="ORF">S03H2_57886</name>
</gene>
<dbReference type="AlphaFoldDB" id="X1JTH0"/>
<proteinExistence type="predicted"/>
<protein>
    <submittedName>
        <fullName evidence="1">Uncharacterized protein</fullName>
    </submittedName>
</protein>
<organism evidence="1">
    <name type="scientific">marine sediment metagenome</name>
    <dbReference type="NCBI Taxonomy" id="412755"/>
    <lineage>
        <taxon>unclassified sequences</taxon>
        <taxon>metagenomes</taxon>
        <taxon>ecological metagenomes</taxon>
    </lineage>
</organism>
<accession>X1JTH0</accession>
<comment type="caution">
    <text evidence="1">The sequence shown here is derived from an EMBL/GenBank/DDBJ whole genome shotgun (WGS) entry which is preliminary data.</text>
</comment>
<reference evidence="1" key="1">
    <citation type="journal article" date="2014" name="Front. Microbiol.">
        <title>High frequency of phylogenetically diverse reductive dehalogenase-homologous genes in deep subseafloor sedimentary metagenomes.</title>
        <authorList>
            <person name="Kawai M."/>
            <person name="Futagami T."/>
            <person name="Toyoda A."/>
            <person name="Takaki Y."/>
            <person name="Nishi S."/>
            <person name="Hori S."/>
            <person name="Arai W."/>
            <person name="Tsubouchi T."/>
            <person name="Morono Y."/>
            <person name="Uchiyama I."/>
            <person name="Ito T."/>
            <person name="Fujiyama A."/>
            <person name="Inagaki F."/>
            <person name="Takami H."/>
        </authorList>
    </citation>
    <scope>NUCLEOTIDE SEQUENCE</scope>
    <source>
        <strain evidence="1">Expedition CK06-06</strain>
    </source>
</reference>
<name>X1JTH0_9ZZZZ</name>